<accession>A0ABW9ENT1</accession>
<comment type="subcellular location">
    <subcellularLocation>
        <location evidence="1">Periplasm</location>
    </subcellularLocation>
</comment>
<protein>
    <submittedName>
        <fullName evidence="6">ABC transporter substrate-binding protein</fullName>
    </submittedName>
</protein>
<evidence type="ECO:0000259" key="5">
    <source>
        <dbReference type="Pfam" id="PF09084"/>
    </source>
</evidence>
<name>A0ABW9ENT1_9BURK</name>
<dbReference type="Pfam" id="PF09084">
    <property type="entry name" value="NMT1"/>
    <property type="match status" value="1"/>
</dbReference>
<dbReference type="PANTHER" id="PTHR30024">
    <property type="entry name" value="ALIPHATIC SULFONATES-BINDING PROTEIN-RELATED"/>
    <property type="match status" value="1"/>
</dbReference>
<feature type="signal peptide" evidence="4">
    <location>
        <begin position="1"/>
        <end position="30"/>
    </location>
</feature>
<dbReference type="SUPFAM" id="SSF53850">
    <property type="entry name" value="Periplasmic binding protein-like II"/>
    <property type="match status" value="1"/>
</dbReference>
<dbReference type="Gene3D" id="3.40.190.10">
    <property type="entry name" value="Periplasmic binding protein-like II"/>
    <property type="match status" value="2"/>
</dbReference>
<proteinExistence type="inferred from homology"/>
<keyword evidence="7" id="KW-1185">Reference proteome</keyword>
<evidence type="ECO:0000313" key="6">
    <source>
        <dbReference type="EMBL" id="MFM0720701.1"/>
    </source>
</evidence>
<evidence type="ECO:0000256" key="1">
    <source>
        <dbReference type="ARBA" id="ARBA00004418"/>
    </source>
</evidence>
<organism evidence="6 7">
    <name type="scientific">Paraburkholderia strydomiana</name>
    <dbReference type="NCBI Taxonomy" id="1245417"/>
    <lineage>
        <taxon>Bacteria</taxon>
        <taxon>Pseudomonadati</taxon>
        <taxon>Pseudomonadota</taxon>
        <taxon>Betaproteobacteria</taxon>
        <taxon>Burkholderiales</taxon>
        <taxon>Burkholderiaceae</taxon>
        <taxon>Paraburkholderia</taxon>
    </lineage>
</organism>
<keyword evidence="3 4" id="KW-0732">Signal</keyword>
<evidence type="ECO:0000256" key="4">
    <source>
        <dbReference type="SAM" id="SignalP"/>
    </source>
</evidence>
<comment type="similarity">
    <text evidence="2">Belongs to the bacterial solute-binding protein SsuA/TauA family.</text>
</comment>
<dbReference type="InterPro" id="IPR015168">
    <property type="entry name" value="SsuA/THI5"/>
</dbReference>
<evidence type="ECO:0000256" key="2">
    <source>
        <dbReference type="ARBA" id="ARBA00010742"/>
    </source>
</evidence>
<gene>
    <name evidence="6" type="ORF">PQQ73_30755</name>
</gene>
<comment type="caution">
    <text evidence="6">The sequence shown here is derived from an EMBL/GenBank/DDBJ whole genome shotgun (WGS) entry which is preliminary data.</text>
</comment>
<dbReference type="RefSeq" id="WP_408149421.1">
    <property type="nucleotide sequence ID" value="NZ_JAQQCL010000033.1"/>
</dbReference>
<dbReference type="PANTHER" id="PTHR30024:SF47">
    <property type="entry name" value="TAURINE-BINDING PERIPLASMIC PROTEIN"/>
    <property type="match status" value="1"/>
</dbReference>
<evidence type="ECO:0000313" key="7">
    <source>
        <dbReference type="Proteomes" id="UP001629392"/>
    </source>
</evidence>
<reference evidence="6 7" key="1">
    <citation type="journal article" date="2024" name="Chem. Sci.">
        <title>Discovery of megapolipeptins by genome mining of a Burkholderiales bacteria collection.</title>
        <authorList>
            <person name="Paulo B.S."/>
            <person name="Recchia M.J.J."/>
            <person name="Lee S."/>
            <person name="Fergusson C.H."/>
            <person name="Romanowski S.B."/>
            <person name="Hernandez A."/>
            <person name="Krull N."/>
            <person name="Liu D.Y."/>
            <person name="Cavanagh H."/>
            <person name="Bos A."/>
            <person name="Gray C.A."/>
            <person name="Murphy B.T."/>
            <person name="Linington R.G."/>
            <person name="Eustaquio A.S."/>
        </authorList>
    </citation>
    <scope>NUCLEOTIDE SEQUENCE [LARGE SCALE GENOMIC DNA]</scope>
    <source>
        <strain evidence="6 7">RL17-350-BIC-E</strain>
    </source>
</reference>
<feature type="domain" description="SsuA/THI5-like" evidence="5">
    <location>
        <begin position="48"/>
        <end position="253"/>
    </location>
</feature>
<dbReference type="Proteomes" id="UP001629392">
    <property type="component" value="Unassembled WGS sequence"/>
</dbReference>
<evidence type="ECO:0000256" key="3">
    <source>
        <dbReference type="ARBA" id="ARBA00022729"/>
    </source>
</evidence>
<dbReference type="EMBL" id="JAQQCL010000033">
    <property type="protein sequence ID" value="MFM0720701.1"/>
    <property type="molecule type" value="Genomic_DNA"/>
</dbReference>
<feature type="chain" id="PRO_5046992954" evidence="4">
    <location>
        <begin position="31"/>
        <end position="328"/>
    </location>
</feature>
<sequence length="328" mass="36014">MQKHNRAFLKMGAGVIASIVIGISSMSASAGEGMATVRYAIPSYGAAFWPNYVADKKDFYSQQSLDVKTMQIDPNITVTSLIGGSIDIAFADSTQLVYAIQKKSDLVAVGLSTDRHPYSLIGGQHITSISQLKGKKIGAVSEIDVFTYVTKKMLRNGGLDPDKDVQWVIGGNQNRRMAAMTAGLIDAGLFTPPSDSRLAGQGFHRLAFAPDLFPHLMLSTQTVRRDWAEKNGDVLRRMLRAQVNALHWLYDPANATEAQRILMNATGAKQSDAQEAYDAFVKPHAWLDGCVHREGLVTVVKMLREMKQLPTLTEADVPKFSDPEWCPK</sequence>